<name>A0A1B6ES20_9HEMI</name>
<evidence type="ECO:0000256" key="4">
    <source>
        <dbReference type="ARBA" id="ARBA00016317"/>
    </source>
</evidence>
<keyword evidence="5" id="KW-1003">Cell membrane</keyword>
<evidence type="ECO:0000256" key="10">
    <source>
        <dbReference type="ARBA" id="ARBA00023136"/>
    </source>
</evidence>
<dbReference type="GO" id="GO:0044458">
    <property type="term" value="P:motile cilium assembly"/>
    <property type="evidence" value="ECO:0007669"/>
    <property type="project" value="TreeGrafter"/>
</dbReference>
<dbReference type="SUPFAM" id="SSF144232">
    <property type="entry name" value="HIT/MYND zinc finger-like"/>
    <property type="match status" value="1"/>
</dbReference>
<reference evidence="16" key="1">
    <citation type="submission" date="2015-11" db="EMBL/GenBank/DDBJ databases">
        <title>De novo transcriptome assembly of four potential Pierce s Disease insect vectors from Arizona vineyards.</title>
        <authorList>
            <person name="Tassone E.E."/>
        </authorList>
    </citation>
    <scope>NUCLEOTIDE SEQUENCE</scope>
</reference>
<comment type="similarity">
    <text evidence="3">Belongs to the ZMYND10 family.</text>
</comment>
<feature type="domain" description="MYND-type" evidence="15">
    <location>
        <begin position="389"/>
        <end position="425"/>
    </location>
</feature>
<dbReference type="PANTHER" id="PTHR13244:SF7">
    <property type="entry name" value="ZINC FINGER MYND DOMAIN-CONTAINING PROTEIN 10"/>
    <property type="match status" value="1"/>
</dbReference>
<evidence type="ECO:0000256" key="6">
    <source>
        <dbReference type="ARBA" id="ARBA00022490"/>
    </source>
</evidence>
<evidence type="ECO:0000256" key="1">
    <source>
        <dbReference type="ARBA" id="ARBA00004221"/>
    </source>
</evidence>
<keyword evidence="10" id="KW-0472">Membrane</keyword>
<gene>
    <name evidence="16" type="ORF">g.10015</name>
</gene>
<evidence type="ECO:0000256" key="7">
    <source>
        <dbReference type="ARBA" id="ARBA00022723"/>
    </source>
</evidence>
<sequence>MGEHILEYPEIEIYISNLSPSKLDELGQLSWFECHKRLHMLYQEALLETINGTNQTIKETFLVHGKVKVLVLETITLSVWRHNIFPCLCNIQISKEKVFAVFTVLYHEITAFGLLETLVFYSDCVESLQDTAVELLDYCVGSILQIINRDVPKVLHEKLDELTVQEELRHHESNIVHNLAVKSISVIRYLAEAFEHLPLSITSRFYNNHDVPMLLCKVIEMAPWFTTGTDGKQYHFVDGNWRKRLSTDEAINKSEGQAWLSLRQVLLDQRFLQHYEINDYRRQQLCKLIRHLHDDILDQLSPLAELKHFLCQLSVANLPTPPARPLILELVAEFGDKLLRKFENKWEKLTIKQADMLRDLDINQIRSIAKGLSETYRTLDLVEPEPAKCGNCGEPAASRCSRCKSEWYCGRECQVKMWNKHKSMCTLISDQSVSQ</sequence>
<dbReference type="InterPro" id="IPR002893">
    <property type="entry name" value="Znf_MYND"/>
</dbReference>
<evidence type="ECO:0000256" key="3">
    <source>
        <dbReference type="ARBA" id="ARBA00005373"/>
    </source>
</evidence>
<protein>
    <recommendedName>
        <fullName evidence="4">Zinc finger MYND domain-containing protein 10</fullName>
    </recommendedName>
</protein>
<keyword evidence="9" id="KW-0862">Zinc</keyword>
<dbReference type="EMBL" id="GECZ01029072">
    <property type="protein sequence ID" value="JAS40697.1"/>
    <property type="molecule type" value="Transcribed_RNA"/>
</dbReference>
<evidence type="ECO:0000256" key="14">
    <source>
        <dbReference type="PROSITE-ProRule" id="PRU00134"/>
    </source>
</evidence>
<evidence type="ECO:0000256" key="9">
    <source>
        <dbReference type="ARBA" id="ARBA00022833"/>
    </source>
</evidence>
<keyword evidence="11" id="KW-0206">Cytoskeleton</keyword>
<evidence type="ECO:0000256" key="5">
    <source>
        <dbReference type="ARBA" id="ARBA00022475"/>
    </source>
</evidence>
<keyword evidence="6" id="KW-0963">Cytoplasm</keyword>
<organism evidence="16">
    <name type="scientific">Cuerna arida</name>
    <dbReference type="NCBI Taxonomy" id="1464854"/>
    <lineage>
        <taxon>Eukaryota</taxon>
        <taxon>Metazoa</taxon>
        <taxon>Ecdysozoa</taxon>
        <taxon>Arthropoda</taxon>
        <taxon>Hexapoda</taxon>
        <taxon>Insecta</taxon>
        <taxon>Pterygota</taxon>
        <taxon>Neoptera</taxon>
        <taxon>Paraneoptera</taxon>
        <taxon>Hemiptera</taxon>
        <taxon>Auchenorrhyncha</taxon>
        <taxon>Membracoidea</taxon>
        <taxon>Cicadellidae</taxon>
        <taxon>Cicadellinae</taxon>
        <taxon>Proconiini</taxon>
        <taxon>Cuerna</taxon>
    </lineage>
</organism>
<evidence type="ECO:0000313" key="16">
    <source>
        <dbReference type="EMBL" id="JAS40697.1"/>
    </source>
</evidence>
<dbReference type="GO" id="GO:0036158">
    <property type="term" value="P:outer dynein arm assembly"/>
    <property type="evidence" value="ECO:0007669"/>
    <property type="project" value="TreeGrafter"/>
</dbReference>
<proteinExistence type="inferred from homology"/>
<evidence type="ECO:0000259" key="15">
    <source>
        <dbReference type="PROSITE" id="PS50865"/>
    </source>
</evidence>
<dbReference type="GO" id="GO:0036159">
    <property type="term" value="P:inner dynein arm assembly"/>
    <property type="evidence" value="ECO:0007669"/>
    <property type="project" value="TreeGrafter"/>
</dbReference>
<evidence type="ECO:0000256" key="2">
    <source>
        <dbReference type="ARBA" id="ARBA00004300"/>
    </source>
</evidence>
<dbReference type="GO" id="GO:0120293">
    <property type="term" value="C:dynein axonemal particle"/>
    <property type="evidence" value="ECO:0007669"/>
    <property type="project" value="UniProtKB-SubCell"/>
</dbReference>
<evidence type="ECO:0000256" key="12">
    <source>
        <dbReference type="ARBA" id="ARBA00024190"/>
    </source>
</evidence>
<dbReference type="GO" id="GO:0008270">
    <property type="term" value="F:zinc ion binding"/>
    <property type="evidence" value="ECO:0007669"/>
    <property type="project" value="UniProtKB-KW"/>
</dbReference>
<keyword evidence="8 14" id="KW-0863">Zinc-finger</keyword>
<dbReference type="GO" id="GO:0034451">
    <property type="term" value="C:centriolar satellite"/>
    <property type="evidence" value="ECO:0007669"/>
    <property type="project" value="TreeGrafter"/>
</dbReference>
<dbReference type="PANTHER" id="PTHR13244">
    <property type="entry name" value="ZINC FINGER MYND DOMAIN CONTAINING PROTEIN 10"/>
    <property type="match status" value="1"/>
</dbReference>
<comment type="subcellular location">
    <subcellularLocation>
        <location evidence="1">Apical cell membrane</location>
    </subcellularLocation>
    <subcellularLocation>
        <location evidence="2">Cytoplasm</location>
        <location evidence="2">Cytoskeleton</location>
        <location evidence="2">Microtubule organizing center</location>
        <location evidence="2">Centrosome</location>
    </subcellularLocation>
    <subcellularLocation>
        <location evidence="12">Dynein axonemal particle</location>
    </subcellularLocation>
</comment>
<evidence type="ECO:0000256" key="13">
    <source>
        <dbReference type="ARBA" id="ARBA00045527"/>
    </source>
</evidence>
<comment type="function">
    <text evidence="13">Plays a role in axonemal structure organization and motility. Involved in axonemal pre-assembly of inner and outer dynein arms (IDA and ODA, respectively) for proper axoneme building for cilia motility. May act by indirectly regulating transcription of dynein proteins.</text>
</comment>
<dbReference type="GO" id="GO:0016324">
    <property type="term" value="C:apical plasma membrane"/>
    <property type="evidence" value="ECO:0007669"/>
    <property type="project" value="UniProtKB-SubCell"/>
</dbReference>
<evidence type="ECO:0000256" key="11">
    <source>
        <dbReference type="ARBA" id="ARBA00023212"/>
    </source>
</evidence>
<keyword evidence="7" id="KW-0479">Metal-binding</keyword>
<dbReference type="AlphaFoldDB" id="A0A1B6ES20"/>
<dbReference type="InterPro" id="IPR052298">
    <property type="entry name" value="ZMYND10"/>
</dbReference>
<dbReference type="PROSITE" id="PS50865">
    <property type="entry name" value="ZF_MYND_2"/>
    <property type="match status" value="1"/>
</dbReference>
<dbReference type="FunFam" id="6.10.140.2220:FF:000009">
    <property type="entry name" value="Zinc finger MYND domain-containing protein 10"/>
    <property type="match status" value="1"/>
</dbReference>
<dbReference type="Gene3D" id="6.10.140.2220">
    <property type="match status" value="1"/>
</dbReference>
<dbReference type="Pfam" id="PF01753">
    <property type="entry name" value="zf-MYND"/>
    <property type="match status" value="1"/>
</dbReference>
<accession>A0A1B6ES20</accession>
<dbReference type="PROSITE" id="PS01360">
    <property type="entry name" value="ZF_MYND_1"/>
    <property type="match status" value="1"/>
</dbReference>
<evidence type="ECO:0000256" key="8">
    <source>
        <dbReference type="ARBA" id="ARBA00022771"/>
    </source>
</evidence>